<dbReference type="InterPro" id="IPR010093">
    <property type="entry name" value="SinI_DNA-bd"/>
</dbReference>
<reference evidence="2" key="1">
    <citation type="journal article" date="2015" name="Nature">
        <title>Complex archaea that bridge the gap between prokaryotes and eukaryotes.</title>
        <authorList>
            <person name="Spang A."/>
            <person name="Saw J.H."/>
            <person name="Jorgensen S.L."/>
            <person name="Zaremba-Niedzwiedzka K."/>
            <person name="Martijn J."/>
            <person name="Lind A.E."/>
            <person name="van Eijk R."/>
            <person name="Schleper C."/>
            <person name="Guy L."/>
            <person name="Ettema T.J."/>
        </authorList>
    </citation>
    <scope>NUCLEOTIDE SEQUENCE</scope>
</reference>
<dbReference type="AlphaFoldDB" id="A0A0F9MAA1"/>
<evidence type="ECO:0000259" key="1">
    <source>
        <dbReference type="Pfam" id="PF12728"/>
    </source>
</evidence>
<name>A0A0F9MAA1_9ZZZZ</name>
<gene>
    <name evidence="2" type="ORF">LCGC14_1484920</name>
</gene>
<proteinExistence type="predicted"/>
<protein>
    <recommendedName>
        <fullName evidence="1">Helix-turn-helix domain-containing protein</fullName>
    </recommendedName>
</protein>
<dbReference type="Pfam" id="PF12728">
    <property type="entry name" value="HTH_17"/>
    <property type="match status" value="1"/>
</dbReference>
<evidence type="ECO:0000313" key="2">
    <source>
        <dbReference type="EMBL" id="KKM66072.1"/>
    </source>
</evidence>
<feature type="domain" description="Helix-turn-helix" evidence="1">
    <location>
        <begin position="3"/>
        <end position="53"/>
    </location>
</feature>
<dbReference type="SUPFAM" id="SSF46955">
    <property type="entry name" value="Putative DNA-binding domain"/>
    <property type="match status" value="1"/>
</dbReference>
<dbReference type="NCBIfam" id="TIGR01764">
    <property type="entry name" value="excise"/>
    <property type="match status" value="1"/>
</dbReference>
<dbReference type="Gene3D" id="1.10.10.10">
    <property type="entry name" value="Winged helix-like DNA-binding domain superfamily/Winged helix DNA-binding domain"/>
    <property type="match status" value="1"/>
</dbReference>
<dbReference type="InterPro" id="IPR036388">
    <property type="entry name" value="WH-like_DNA-bd_sf"/>
</dbReference>
<organism evidence="2">
    <name type="scientific">marine sediment metagenome</name>
    <dbReference type="NCBI Taxonomy" id="412755"/>
    <lineage>
        <taxon>unclassified sequences</taxon>
        <taxon>metagenomes</taxon>
        <taxon>ecological metagenomes</taxon>
    </lineage>
</organism>
<accession>A0A0F9MAA1</accession>
<dbReference type="InterPro" id="IPR009061">
    <property type="entry name" value="DNA-bd_dom_put_sf"/>
</dbReference>
<dbReference type="GO" id="GO:0003677">
    <property type="term" value="F:DNA binding"/>
    <property type="evidence" value="ECO:0007669"/>
    <property type="project" value="InterPro"/>
</dbReference>
<dbReference type="InterPro" id="IPR041657">
    <property type="entry name" value="HTH_17"/>
</dbReference>
<dbReference type="EMBL" id="LAZR01010606">
    <property type="protein sequence ID" value="KKM66072.1"/>
    <property type="molecule type" value="Genomic_DNA"/>
</dbReference>
<comment type="caution">
    <text evidence="2">The sequence shown here is derived from an EMBL/GenBank/DDBJ whole genome shotgun (WGS) entry which is preliminary data.</text>
</comment>
<sequence>MQLLTVKEAANILNIKDNTLYDWVAQGKIPFLKLNGSIRFDMDELKTWLKSCRKEPADVYNMAAGRRPRKGGY</sequence>